<comment type="caution">
    <text evidence="1">The sequence shown here is derived from an EMBL/GenBank/DDBJ whole genome shotgun (WGS) entry which is preliminary data.</text>
</comment>
<reference evidence="2" key="1">
    <citation type="journal article" date="2019" name="Int. J. Syst. Evol. Microbiol.">
        <title>The Global Catalogue of Microorganisms (GCM) 10K type strain sequencing project: providing services to taxonomists for standard genome sequencing and annotation.</title>
        <authorList>
            <consortium name="The Broad Institute Genomics Platform"/>
            <consortium name="The Broad Institute Genome Sequencing Center for Infectious Disease"/>
            <person name="Wu L."/>
            <person name="Ma J."/>
        </authorList>
    </citation>
    <scope>NUCLEOTIDE SEQUENCE [LARGE SCALE GENOMIC DNA]</scope>
    <source>
        <strain evidence="2">JCM 17555</strain>
    </source>
</reference>
<gene>
    <name evidence="1" type="ORF">GCM10022278_02670</name>
</gene>
<dbReference type="RefSeq" id="WP_344802499.1">
    <property type="nucleotide sequence ID" value="NZ_BAABBO010000001.1"/>
</dbReference>
<dbReference type="PANTHER" id="PTHR39456">
    <property type="entry name" value="METAL-DEPENDENT HYDROLASE"/>
    <property type="match status" value="1"/>
</dbReference>
<dbReference type="EMBL" id="BAABBO010000001">
    <property type="protein sequence ID" value="GAA3946969.1"/>
    <property type="molecule type" value="Genomic_DNA"/>
</dbReference>
<dbReference type="PIRSF" id="PIRSF007580">
    <property type="entry name" value="UCP07580"/>
    <property type="match status" value="1"/>
</dbReference>
<keyword evidence="2" id="KW-1185">Reference proteome</keyword>
<dbReference type="GO" id="GO:0016787">
    <property type="term" value="F:hydrolase activity"/>
    <property type="evidence" value="ECO:0007669"/>
    <property type="project" value="UniProtKB-KW"/>
</dbReference>
<keyword evidence="1" id="KW-0378">Hydrolase</keyword>
<dbReference type="InterPro" id="IPR016516">
    <property type="entry name" value="UCP07580"/>
</dbReference>
<evidence type="ECO:0000313" key="1">
    <source>
        <dbReference type="EMBL" id="GAA3946969.1"/>
    </source>
</evidence>
<dbReference type="Proteomes" id="UP001501337">
    <property type="component" value="Unassembled WGS sequence"/>
</dbReference>
<dbReference type="PANTHER" id="PTHR39456:SF1">
    <property type="entry name" value="METAL-DEPENDENT HYDROLASE"/>
    <property type="match status" value="1"/>
</dbReference>
<protein>
    <submittedName>
        <fullName evidence="1">Metal-dependent hydrolase</fullName>
    </submittedName>
</protein>
<dbReference type="Pfam" id="PF10118">
    <property type="entry name" value="Metal_hydrol"/>
    <property type="match status" value="1"/>
</dbReference>
<name>A0ABP7NHH9_9GAMM</name>
<evidence type="ECO:0000313" key="2">
    <source>
        <dbReference type="Proteomes" id="UP001501337"/>
    </source>
</evidence>
<organism evidence="1 2">
    <name type="scientific">Allohahella marinimesophila</name>
    <dbReference type="NCBI Taxonomy" id="1054972"/>
    <lineage>
        <taxon>Bacteria</taxon>
        <taxon>Pseudomonadati</taxon>
        <taxon>Pseudomonadota</taxon>
        <taxon>Gammaproteobacteria</taxon>
        <taxon>Oceanospirillales</taxon>
        <taxon>Hahellaceae</taxon>
        <taxon>Allohahella</taxon>
    </lineage>
</organism>
<sequence length="294" mass="33512">MISQTATASKIQPREHMDFQLDETIPKYWFRNDPFKTRLLDGMQMSFPEGERYFITCVRAFRAGISDPTLEQQVKDFIRQEGQHGLAHTKFNTLLAQQGMPVSQVIAFHKKQLERHLERFSPAFNLAMTAGFEHFTALMADAFFTDASVLAGADHRVKSLFAWHAIEEMEHKSVAFDVMQKVAGVGYARRTAAMAYSTLLTVRMMLGYCEALLKADGFGWWARKRMLLANLGWMYGVNGVFSALLPKILAYFKPGFHPTDIPDMRYYGQWIESFRRTEDPLKACDALVDAARAA</sequence>
<proteinExistence type="predicted"/>
<accession>A0ABP7NHH9</accession>